<proteinExistence type="predicted"/>
<sequence length="67" mass="7559">MWFRLADLVEFRGDIVGLSIIVDGNTTDQVFVTKKRPSDEGIHIDLDDEGNILREYVVKKPKPIGTS</sequence>
<organism evidence="1 2">
    <name type="scientific">Pseudocercospora musae</name>
    <dbReference type="NCBI Taxonomy" id="113226"/>
    <lineage>
        <taxon>Eukaryota</taxon>
        <taxon>Fungi</taxon>
        <taxon>Dikarya</taxon>
        <taxon>Ascomycota</taxon>
        <taxon>Pezizomycotina</taxon>
        <taxon>Dothideomycetes</taxon>
        <taxon>Dothideomycetidae</taxon>
        <taxon>Mycosphaerellales</taxon>
        <taxon>Mycosphaerellaceae</taxon>
        <taxon>Pseudocercospora</taxon>
    </lineage>
</organism>
<reference evidence="1 2" key="1">
    <citation type="submission" date="2015-07" db="EMBL/GenBank/DDBJ databases">
        <title>Comparative genomics of the Sigatoka disease complex on banana suggests a link between parallel evolutionary changes in Pseudocercospora fijiensis and Pseudocercospora eumusae and increased virulence on the banana host.</title>
        <authorList>
            <person name="Chang T.-C."/>
            <person name="Salvucci A."/>
            <person name="Crous P.W."/>
            <person name="Stergiopoulos I."/>
        </authorList>
    </citation>
    <scope>NUCLEOTIDE SEQUENCE [LARGE SCALE GENOMIC DNA]</scope>
    <source>
        <strain evidence="1 2">CBS 116634</strain>
    </source>
</reference>
<comment type="caution">
    <text evidence="1">The sequence shown here is derived from an EMBL/GenBank/DDBJ whole genome shotgun (WGS) entry which is preliminary data.</text>
</comment>
<dbReference type="Proteomes" id="UP000073492">
    <property type="component" value="Unassembled WGS sequence"/>
</dbReference>
<accession>A0A139I975</accession>
<dbReference type="OrthoDB" id="6079689at2759"/>
<dbReference type="EMBL" id="LFZO01000221">
    <property type="protein sequence ID" value="KXT11092.1"/>
    <property type="molecule type" value="Genomic_DNA"/>
</dbReference>
<dbReference type="AlphaFoldDB" id="A0A139I975"/>
<evidence type="ECO:0000313" key="2">
    <source>
        <dbReference type="Proteomes" id="UP000073492"/>
    </source>
</evidence>
<evidence type="ECO:0000313" key="1">
    <source>
        <dbReference type="EMBL" id="KXT11092.1"/>
    </source>
</evidence>
<name>A0A139I975_9PEZI</name>
<protein>
    <submittedName>
        <fullName evidence="1">Uncharacterized protein</fullName>
    </submittedName>
</protein>
<keyword evidence="2" id="KW-1185">Reference proteome</keyword>
<gene>
    <name evidence="1" type="ORF">AC579_8559</name>
</gene>